<keyword evidence="1" id="KW-0175">Coiled coil</keyword>
<gene>
    <name evidence="2" type="ORF">METZ01_LOCUS258329</name>
</gene>
<dbReference type="AlphaFoldDB" id="A0A382J1N8"/>
<evidence type="ECO:0000313" key="2">
    <source>
        <dbReference type="EMBL" id="SVC05475.1"/>
    </source>
</evidence>
<accession>A0A382J1N8</accession>
<feature type="non-terminal residue" evidence="2">
    <location>
        <position position="289"/>
    </location>
</feature>
<name>A0A382J1N8_9ZZZZ</name>
<dbReference type="Gene3D" id="1.10.287.1490">
    <property type="match status" value="1"/>
</dbReference>
<evidence type="ECO:0000256" key="1">
    <source>
        <dbReference type="SAM" id="Coils"/>
    </source>
</evidence>
<proteinExistence type="predicted"/>
<sequence>MKHKIIQSAIFFLTVVPMVAQNVTIFFLEDGSIVQGQVVNENHRRIFLKTEQGTIKIFPKDIIGREDLARNGDLSYMSERVDHLQNHVDHLTGQVQHDNDSLGMVLENLYELLKNLEALQNEFEIDLLRLHSQEKGQKKQINNILDTIDDHRVDIAYNRRNVDGVKDTVATLNKTLVKAGDKIETLENQSYLLTGTVSNIRSELQAAKTHQENQQNQIDIMAGSLANLIQEVQKVQKKFFKIDLDIKDNRNAINKLSAEMKTMEKSFNDRADELSVSMETMEKNINNRT</sequence>
<feature type="coiled-coil region" evidence="1">
    <location>
        <begin position="169"/>
        <end position="217"/>
    </location>
</feature>
<reference evidence="2" key="1">
    <citation type="submission" date="2018-05" db="EMBL/GenBank/DDBJ databases">
        <authorList>
            <person name="Lanie J.A."/>
            <person name="Ng W.-L."/>
            <person name="Kazmierczak K.M."/>
            <person name="Andrzejewski T.M."/>
            <person name="Davidsen T.M."/>
            <person name="Wayne K.J."/>
            <person name="Tettelin H."/>
            <person name="Glass J.I."/>
            <person name="Rusch D."/>
            <person name="Podicherti R."/>
            <person name="Tsui H.-C.T."/>
            <person name="Winkler M.E."/>
        </authorList>
    </citation>
    <scope>NUCLEOTIDE SEQUENCE</scope>
</reference>
<dbReference type="EMBL" id="UINC01070942">
    <property type="protein sequence ID" value="SVC05475.1"/>
    <property type="molecule type" value="Genomic_DNA"/>
</dbReference>
<organism evidence="2">
    <name type="scientific">marine metagenome</name>
    <dbReference type="NCBI Taxonomy" id="408172"/>
    <lineage>
        <taxon>unclassified sequences</taxon>
        <taxon>metagenomes</taxon>
        <taxon>ecological metagenomes</taxon>
    </lineage>
</organism>
<protein>
    <submittedName>
        <fullName evidence="2">Uncharacterized protein</fullName>
    </submittedName>
</protein>